<dbReference type="EMBL" id="LFVU01000024">
    <property type="protein sequence ID" value="KMT22224.1"/>
    <property type="molecule type" value="Genomic_DNA"/>
</dbReference>
<comment type="caution">
    <text evidence="1">The sequence shown here is derived from an EMBL/GenBank/DDBJ whole genome shotgun (WGS) entry which is preliminary data.</text>
</comment>
<sequence length="59" mass="6457">MDREKSFVNKVKDSLNINGSSISEAAERIEDKIEGTISSSVSSVESSLNKVEDKLKGNR</sequence>
<name>A0A0J8DDA9_CLOCY</name>
<reference evidence="1 2" key="1">
    <citation type="submission" date="2015-06" db="EMBL/GenBank/DDBJ databases">
        <title>Draft genome sequence of the purine-degrading Clostridium cylindrosporum HC-1 (DSM 605).</title>
        <authorList>
            <person name="Poehlein A."/>
            <person name="Schiel-Bengelsdorf B."/>
            <person name="Bengelsdorf F."/>
            <person name="Daniel R."/>
            <person name="Duerre P."/>
        </authorList>
    </citation>
    <scope>NUCLEOTIDE SEQUENCE [LARGE SCALE GENOMIC DNA]</scope>
    <source>
        <strain evidence="1 2">DSM 605</strain>
    </source>
</reference>
<dbReference type="AlphaFoldDB" id="A0A0J8DDA9"/>
<organism evidence="1 2">
    <name type="scientific">Clostridium cylindrosporum DSM 605</name>
    <dbReference type="NCBI Taxonomy" id="1121307"/>
    <lineage>
        <taxon>Bacteria</taxon>
        <taxon>Bacillati</taxon>
        <taxon>Bacillota</taxon>
        <taxon>Clostridia</taxon>
        <taxon>Eubacteriales</taxon>
        <taxon>Clostridiaceae</taxon>
        <taxon>Clostridium</taxon>
    </lineage>
</organism>
<dbReference type="RefSeq" id="WP_048570316.1">
    <property type="nucleotide sequence ID" value="NZ_LFVU01000024.1"/>
</dbReference>
<gene>
    <name evidence="1" type="ORF">CLCY_4c01970</name>
</gene>
<dbReference type="PATRIC" id="fig|1121307.3.peg.1853"/>
<evidence type="ECO:0000313" key="1">
    <source>
        <dbReference type="EMBL" id="KMT22224.1"/>
    </source>
</evidence>
<keyword evidence="2" id="KW-1185">Reference proteome</keyword>
<accession>A0A0J8DDA9</accession>
<dbReference type="STRING" id="1121307.CLCY_4c01970"/>
<dbReference type="Proteomes" id="UP000036756">
    <property type="component" value="Unassembled WGS sequence"/>
</dbReference>
<proteinExistence type="predicted"/>
<evidence type="ECO:0000313" key="2">
    <source>
        <dbReference type="Proteomes" id="UP000036756"/>
    </source>
</evidence>
<protein>
    <submittedName>
        <fullName evidence="1">Uncharacterized protein</fullName>
    </submittedName>
</protein>